<dbReference type="InterPro" id="IPR029058">
    <property type="entry name" value="AB_hydrolase_fold"/>
</dbReference>
<dbReference type="Proteomes" id="UP000288168">
    <property type="component" value="Unassembled WGS sequence"/>
</dbReference>
<dbReference type="SUPFAM" id="SSF53474">
    <property type="entry name" value="alpha/beta-Hydrolases"/>
    <property type="match status" value="1"/>
</dbReference>
<dbReference type="PANTHER" id="PTHR43918">
    <property type="entry name" value="ACETYLCHOLINESTERASE"/>
    <property type="match status" value="1"/>
</dbReference>
<evidence type="ECO:0000256" key="1">
    <source>
        <dbReference type="ARBA" id="ARBA00005964"/>
    </source>
</evidence>
<dbReference type="GO" id="GO:0052689">
    <property type="term" value="F:carboxylic ester hydrolase activity"/>
    <property type="evidence" value="ECO:0007669"/>
    <property type="project" value="TreeGrafter"/>
</dbReference>
<organism evidence="5 6">
    <name type="scientific">Fusarium duplospermum</name>
    <dbReference type="NCBI Taxonomy" id="1325734"/>
    <lineage>
        <taxon>Eukaryota</taxon>
        <taxon>Fungi</taxon>
        <taxon>Dikarya</taxon>
        <taxon>Ascomycota</taxon>
        <taxon>Pezizomycotina</taxon>
        <taxon>Sordariomycetes</taxon>
        <taxon>Hypocreomycetidae</taxon>
        <taxon>Hypocreales</taxon>
        <taxon>Nectriaceae</taxon>
        <taxon>Fusarium</taxon>
        <taxon>Fusarium solani species complex</taxon>
    </lineage>
</organism>
<feature type="chain" id="PRO_5019570964" description="Carboxylesterase type B domain-containing protein" evidence="3">
    <location>
        <begin position="22"/>
        <end position="568"/>
    </location>
</feature>
<keyword evidence="6" id="KW-1185">Reference proteome</keyword>
<dbReference type="EMBL" id="NKCI01000070">
    <property type="protein sequence ID" value="RSL58817.1"/>
    <property type="molecule type" value="Genomic_DNA"/>
</dbReference>
<gene>
    <name evidence="5" type="ORF">CEP54_007582</name>
</gene>
<accession>A0A428Q0I3</accession>
<evidence type="ECO:0000313" key="6">
    <source>
        <dbReference type="Proteomes" id="UP000288168"/>
    </source>
</evidence>
<feature type="domain" description="Carboxylesterase type B" evidence="4">
    <location>
        <begin position="136"/>
        <end position="485"/>
    </location>
</feature>
<dbReference type="PANTHER" id="PTHR43918:SF4">
    <property type="entry name" value="CARBOXYLIC ESTER HYDROLASE"/>
    <property type="match status" value="1"/>
</dbReference>
<proteinExistence type="inferred from homology"/>
<dbReference type="Pfam" id="PF00135">
    <property type="entry name" value="COesterase"/>
    <property type="match status" value="1"/>
</dbReference>
<dbReference type="InterPro" id="IPR002018">
    <property type="entry name" value="CarbesteraseB"/>
</dbReference>
<dbReference type="STRING" id="1325734.A0A428Q0I3"/>
<keyword evidence="3" id="KW-0732">Signal</keyword>
<evidence type="ECO:0000313" key="5">
    <source>
        <dbReference type="EMBL" id="RSL58817.1"/>
    </source>
</evidence>
<comment type="similarity">
    <text evidence="1">Belongs to the type-B carboxylesterase/lipase family.</text>
</comment>
<dbReference type="OrthoDB" id="408631at2759"/>
<evidence type="ECO:0000259" key="4">
    <source>
        <dbReference type="Pfam" id="PF00135"/>
    </source>
</evidence>
<feature type="signal peptide" evidence="3">
    <location>
        <begin position="1"/>
        <end position="21"/>
    </location>
</feature>
<reference evidence="5 6" key="1">
    <citation type="submission" date="2017-06" db="EMBL/GenBank/DDBJ databases">
        <title>Comparative genomic analysis of Ambrosia Fusariam Clade fungi.</title>
        <authorList>
            <person name="Stajich J.E."/>
            <person name="Carrillo J."/>
            <person name="Kijimoto T."/>
            <person name="Eskalen A."/>
            <person name="O'Donnell K."/>
            <person name="Kasson M."/>
        </authorList>
    </citation>
    <scope>NUCLEOTIDE SEQUENCE [LARGE SCALE GENOMIC DNA]</scope>
    <source>
        <strain evidence="5 6">NRRL62584</strain>
    </source>
</reference>
<evidence type="ECO:0000256" key="2">
    <source>
        <dbReference type="ARBA" id="ARBA00022801"/>
    </source>
</evidence>
<evidence type="ECO:0000256" key="3">
    <source>
        <dbReference type="SAM" id="SignalP"/>
    </source>
</evidence>
<protein>
    <recommendedName>
        <fullName evidence="4">Carboxylesterase type B domain-containing protein</fullName>
    </recommendedName>
</protein>
<name>A0A428Q0I3_9HYPO</name>
<keyword evidence="2" id="KW-0378">Hydrolase</keyword>
<comment type="caution">
    <text evidence="5">The sequence shown here is derived from an EMBL/GenBank/DDBJ whole genome shotgun (WGS) entry which is preliminary data.</text>
</comment>
<sequence length="568" mass="62934">MAFGGLRLGLLGWLLVSSVAANSITADPVAVDREQRVTFKGLERNGIEVFLNIRYGEDTGGENRFKPPRHHIPDPGSTILAQEYGPACPQQLGAPNIPIALSNVTNISEDCPNLNIARPMGTCELDTLPVMVYIHGAFGFAQSEALKTEGSTNAGLRDQRLAIEWVRNKIAYFGRNPNNITIFGQSSGGLAVGMQTLAYGGLKPAPFNQGICQSQALEPGITGNLTINTMQALVDHVGCNRTDLHMNHTVECLRLLDTETLLNASIATYQSDIAHNIGDIWLPVVDGDFLPAPPSQLLREGRFSNTTTMIGWCEDDVTFFTDTKIKTPEDTCNFISSYVPDVTEPNIDKLLSLYPSSEFLENKKQELSAEFYRSARVFRDILMVCQPAWYGECLADKRNEVFLYDWNQTILDPIIAAVTDKTGFGTIHTSEFAYIFGKLSHYNISGYPFHPTYSDYALSQRGSRSWSTFASTGKPGASGDKTFQGFDVSFPMKPRPYVVDPRQRLNESNIINDTHPIEMEMYMYVIGGPVEGPSDFGGEKARPAVKSQRLRERCAFINSPEMVEQLKY</sequence>
<dbReference type="AlphaFoldDB" id="A0A428Q0I3"/>
<dbReference type="InterPro" id="IPR050654">
    <property type="entry name" value="AChE-related_enzymes"/>
</dbReference>
<dbReference type="Gene3D" id="3.40.50.1820">
    <property type="entry name" value="alpha/beta hydrolase"/>
    <property type="match status" value="2"/>
</dbReference>